<dbReference type="PANTHER" id="PTHR46609">
    <property type="entry name" value="EXONUCLEASE, PHAGE-TYPE/RECB, C-TERMINAL DOMAIN-CONTAINING PROTEIN"/>
    <property type="match status" value="1"/>
</dbReference>
<evidence type="ECO:0000259" key="1">
    <source>
        <dbReference type="Pfam" id="PF09588"/>
    </source>
</evidence>
<protein>
    <recommendedName>
        <fullName evidence="1">YqaJ viral recombinase domain-containing protein</fullName>
    </recommendedName>
</protein>
<feature type="domain" description="YqaJ viral recombinase" evidence="1">
    <location>
        <begin position="21"/>
        <end position="152"/>
    </location>
</feature>
<dbReference type="EMBL" id="MN739140">
    <property type="protein sequence ID" value="QHS90522.1"/>
    <property type="molecule type" value="Genomic_DNA"/>
</dbReference>
<dbReference type="InterPro" id="IPR019080">
    <property type="entry name" value="YqaJ_viral_recombinase"/>
</dbReference>
<dbReference type="InterPro" id="IPR011604">
    <property type="entry name" value="PDDEXK-like_dom_sf"/>
</dbReference>
<organism evidence="2">
    <name type="scientific">viral metagenome</name>
    <dbReference type="NCBI Taxonomy" id="1070528"/>
    <lineage>
        <taxon>unclassified sequences</taxon>
        <taxon>metagenomes</taxon>
        <taxon>organismal metagenomes</taxon>
    </lineage>
</organism>
<dbReference type="SUPFAM" id="SSF52980">
    <property type="entry name" value="Restriction endonuclease-like"/>
    <property type="match status" value="1"/>
</dbReference>
<dbReference type="CDD" id="cd22343">
    <property type="entry name" value="PDDEXK_lambda_exonuclease-like"/>
    <property type="match status" value="1"/>
</dbReference>
<sequence length="298" mass="34996">MYKAQLQKLLNIPKVQQKTEKWYEMRMNMITASDFAQALGEGKFGTQKQLIEKKCTPRENENAISKANPFFKWGNMFEPVAVSIYEKLSNAHVHEFGLIQHPKYSFFGASPDGITDDGIMLEIKCPFKRKLTGDIPLQYYYQIQGQLDVCGLEECDYFECMFELVDSRESFMHIKDKIKGVIKEIGNVYEYQQPFMVNEDDSHAWCTHECKYWVLQDMNLKRVVKDAKFVDEKLKELEKIWDKILYYRSNPSAFQIEVLNQINIDSEKYSGNIKHKSKQLPKKKFNLMNGGDTYMFLD</sequence>
<dbReference type="InterPro" id="IPR051703">
    <property type="entry name" value="NF-kappa-B_Signaling_Reg"/>
</dbReference>
<evidence type="ECO:0000313" key="2">
    <source>
        <dbReference type="EMBL" id="QHS90522.1"/>
    </source>
</evidence>
<dbReference type="InterPro" id="IPR011335">
    <property type="entry name" value="Restrct_endonuc-II-like"/>
</dbReference>
<name>A0A6C0BEX2_9ZZZZ</name>
<dbReference type="InterPro" id="IPR017482">
    <property type="entry name" value="Lambda-type_endonuclease"/>
</dbReference>
<dbReference type="PANTHER" id="PTHR46609:SF6">
    <property type="entry name" value="EXONUCLEASE, PHAGE-TYPE_RECB, C-TERMINAL DOMAIN-CONTAINING PROTEIN-RELATED"/>
    <property type="match status" value="1"/>
</dbReference>
<proteinExistence type="predicted"/>
<reference evidence="2" key="1">
    <citation type="journal article" date="2020" name="Nature">
        <title>Giant virus diversity and host interactions through global metagenomics.</title>
        <authorList>
            <person name="Schulz F."/>
            <person name="Roux S."/>
            <person name="Paez-Espino D."/>
            <person name="Jungbluth S."/>
            <person name="Walsh D.A."/>
            <person name="Denef V.J."/>
            <person name="McMahon K.D."/>
            <person name="Konstantinidis K.T."/>
            <person name="Eloe-Fadrosh E.A."/>
            <person name="Kyrpides N.C."/>
            <person name="Woyke T."/>
        </authorList>
    </citation>
    <scope>NUCLEOTIDE SEQUENCE</scope>
    <source>
        <strain evidence="2">GVMAG-M-3300010354-11</strain>
    </source>
</reference>
<dbReference type="AlphaFoldDB" id="A0A6C0BEX2"/>
<accession>A0A6C0BEX2</accession>
<dbReference type="NCBIfam" id="TIGR03033">
    <property type="entry name" value="phage_rel_nuc"/>
    <property type="match status" value="1"/>
</dbReference>
<dbReference type="Gene3D" id="3.90.320.10">
    <property type="match status" value="1"/>
</dbReference>
<dbReference type="Pfam" id="PF09588">
    <property type="entry name" value="YqaJ"/>
    <property type="match status" value="1"/>
</dbReference>